<reference evidence="2" key="1">
    <citation type="submission" date="2023-01" db="EMBL/GenBank/DDBJ databases">
        <authorList>
            <person name="Van Ghelder C."/>
            <person name="Rancurel C."/>
        </authorList>
    </citation>
    <scope>NUCLEOTIDE SEQUENCE</scope>
    <source>
        <strain evidence="2">CNCM I-4278</strain>
    </source>
</reference>
<dbReference type="EMBL" id="CAOQHR010000009">
    <property type="protein sequence ID" value="CAI6339612.1"/>
    <property type="molecule type" value="Genomic_DNA"/>
</dbReference>
<feature type="region of interest" description="Disordered" evidence="1">
    <location>
        <begin position="1"/>
        <end position="25"/>
    </location>
</feature>
<proteinExistence type="predicted"/>
<dbReference type="AlphaFoldDB" id="A0A9W4UR49"/>
<protein>
    <submittedName>
        <fullName evidence="2">Uncharacterized protein</fullName>
    </submittedName>
</protein>
<comment type="caution">
    <text evidence="2">The sequence shown here is derived from an EMBL/GenBank/DDBJ whole genome shotgun (WGS) entry which is preliminary data.</text>
</comment>
<dbReference type="Proteomes" id="UP001152607">
    <property type="component" value="Unassembled WGS sequence"/>
</dbReference>
<organism evidence="2 3">
    <name type="scientific">Periconia digitata</name>
    <dbReference type="NCBI Taxonomy" id="1303443"/>
    <lineage>
        <taxon>Eukaryota</taxon>
        <taxon>Fungi</taxon>
        <taxon>Dikarya</taxon>
        <taxon>Ascomycota</taxon>
        <taxon>Pezizomycotina</taxon>
        <taxon>Dothideomycetes</taxon>
        <taxon>Pleosporomycetidae</taxon>
        <taxon>Pleosporales</taxon>
        <taxon>Massarineae</taxon>
        <taxon>Periconiaceae</taxon>
        <taxon>Periconia</taxon>
    </lineage>
</organism>
<sequence>MSKRDRVGYYHYTRSRPASNSDQQSLYYYRRPSQAPLDPRRTKTSSSVQPLLLLLLLLSSSSSICNPTTSISTVFETLHGVHQLVPCILFLFRGFLDL</sequence>
<keyword evidence="3" id="KW-1185">Reference proteome</keyword>
<feature type="compositionally biased region" description="Polar residues" evidence="1">
    <location>
        <begin position="16"/>
        <end position="25"/>
    </location>
</feature>
<evidence type="ECO:0000313" key="3">
    <source>
        <dbReference type="Proteomes" id="UP001152607"/>
    </source>
</evidence>
<accession>A0A9W4UR49</accession>
<name>A0A9W4UR49_9PLEO</name>
<evidence type="ECO:0000256" key="1">
    <source>
        <dbReference type="SAM" id="MobiDB-lite"/>
    </source>
</evidence>
<evidence type="ECO:0000313" key="2">
    <source>
        <dbReference type="EMBL" id="CAI6339612.1"/>
    </source>
</evidence>
<gene>
    <name evidence="2" type="ORF">PDIGIT_LOCUS12774</name>
</gene>